<keyword evidence="2" id="KW-0238">DNA-binding</keyword>
<dbReference type="AlphaFoldDB" id="A0A4Q9GTK6"/>
<evidence type="ECO:0000256" key="3">
    <source>
        <dbReference type="ARBA" id="ARBA00023163"/>
    </source>
</evidence>
<dbReference type="Pfam" id="PF01022">
    <property type="entry name" value="HTH_5"/>
    <property type="match status" value="1"/>
</dbReference>
<keyword evidence="6" id="KW-1185">Reference proteome</keyword>
<evidence type="ECO:0000259" key="4">
    <source>
        <dbReference type="PROSITE" id="PS50987"/>
    </source>
</evidence>
<evidence type="ECO:0000313" key="5">
    <source>
        <dbReference type="EMBL" id="TBN57504.1"/>
    </source>
</evidence>
<dbReference type="InterPro" id="IPR001845">
    <property type="entry name" value="HTH_ArsR_DNA-bd_dom"/>
</dbReference>
<dbReference type="InterPro" id="IPR011991">
    <property type="entry name" value="ArsR-like_HTH"/>
</dbReference>
<evidence type="ECO:0000313" key="6">
    <source>
        <dbReference type="Proteomes" id="UP000294194"/>
    </source>
</evidence>
<comment type="caution">
    <text evidence="5">The sequence shown here is derived from an EMBL/GenBank/DDBJ whole genome shotgun (WGS) entry which is preliminary data.</text>
</comment>
<dbReference type="RefSeq" id="WP_130981615.1">
    <property type="nucleotide sequence ID" value="NZ_SISG01000001.1"/>
</dbReference>
<dbReference type="Gene3D" id="1.10.10.10">
    <property type="entry name" value="Winged helix-like DNA-binding domain superfamily/Winged helix DNA-binding domain"/>
    <property type="match status" value="1"/>
</dbReference>
<sequence>MNVFEVLAHPIRHRIVTILASGEHTSGNLVDVISHEHRVTKAAVSWHLAVLRDSGYVIVRQEYTERWYRLDEDVIRRLRKEVRTIVKVWRRRIGDVDGTDPLAAFSRKRIQKARRTAGDTSRVGAMYTQGVI</sequence>
<keyword evidence="1" id="KW-0805">Transcription regulation</keyword>
<protein>
    <submittedName>
        <fullName evidence="5">Transcriptional regulator</fullName>
    </submittedName>
</protein>
<dbReference type="PANTHER" id="PTHR33154:SF33">
    <property type="entry name" value="TRANSCRIPTIONAL REPRESSOR SDPR"/>
    <property type="match status" value="1"/>
</dbReference>
<dbReference type="PRINTS" id="PR00778">
    <property type="entry name" value="HTHARSR"/>
</dbReference>
<evidence type="ECO:0000256" key="2">
    <source>
        <dbReference type="ARBA" id="ARBA00023125"/>
    </source>
</evidence>
<proteinExistence type="predicted"/>
<dbReference type="InterPro" id="IPR036390">
    <property type="entry name" value="WH_DNA-bd_sf"/>
</dbReference>
<organism evidence="5 6">
    <name type="scientific">Glaciihabitans arcticus</name>
    <dbReference type="NCBI Taxonomy" id="2668039"/>
    <lineage>
        <taxon>Bacteria</taxon>
        <taxon>Bacillati</taxon>
        <taxon>Actinomycetota</taxon>
        <taxon>Actinomycetes</taxon>
        <taxon>Micrococcales</taxon>
        <taxon>Microbacteriaceae</taxon>
        <taxon>Glaciihabitans</taxon>
    </lineage>
</organism>
<dbReference type="PANTHER" id="PTHR33154">
    <property type="entry name" value="TRANSCRIPTIONAL REGULATOR, ARSR FAMILY"/>
    <property type="match status" value="1"/>
</dbReference>
<dbReference type="GO" id="GO:0003677">
    <property type="term" value="F:DNA binding"/>
    <property type="evidence" value="ECO:0007669"/>
    <property type="project" value="UniProtKB-KW"/>
</dbReference>
<accession>A0A4Q9GTK6</accession>
<gene>
    <name evidence="5" type="ORF">EYE40_08940</name>
</gene>
<dbReference type="InterPro" id="IPR051081">
    <property type="entry name" value="HTH_MetalResp_TranReg"/>
</dbReference>
<feature type="domain" description="HTH arsR-type" evidence="4">
    <location>
        <begin position="1"/>
        <end position="90"/>
    </location>
</feature>
<dbReference type="InterPro" id="IPR036388">
    <property type="entry name" value="WH-like_DNA-bd_sf"/>
</dbReference>
<evidence type="ECO:0000256" key="1">
    <source>
        <dbReference type="ARBA" id="ARBA00023015"/>
    </source>
</evidence>
<dbReference type="SMART" id="SM00418">
    <property type="entry name" value="HTH_ARSR"/>
    <property type="match status" value="1"/>
</dbReference>
<dbReference type="EMBL" id="SISG01000001">
    <property type="protein sequence ID" value="TBN57504.1"/>
    <property type="molecule type" value="Genomic_DNA"/>
</dbReference>
<dbReference type="SUPFAM" id="SSF46785">
    <property type="entry name" value="Winged helix' DNA-binding domain"/>
    <property type="match status" value="1"/>
</dbReference>
<keyword evidence="3" id="KW-0804">Transcription</keyword>
<dbReference type="Proteomes" id="UP000294194">
    <property type="component" value="Unassembled WGS sequence"/>
</dbReference>
<dbReference type="CDD" id="cd00090">
    <property type="entry name" value="HTH_ARSR"/>
    <property type="match status" value="1"/>
</dbReference>
<reference evidence="6" key="1">
    <citation type="submission" date="2019-02" db="EMBL/GenBank/DDBJ databases">
        <title>Glaciihabitans arcticus sp. nov., a psychrotolerant bacterium isolated from polar soil.</title>
        <authorList>
            <person name="Dahal R.H."/>
        </authorList>
    </citation>
    <scope>NUCLEOTIDE SEQUENCE [LARGE SCALE GENOMIC DNA]</scope>
    <source>
        <strain evidence="6">RP-3-7</strain>
    </source>
</reference>
<dbReference type="PROSITE" id="PS50987">
    <property type="entry name" value="HTH_ARSR_2"/>
    <property type="match status" value="1"/>
</dbReference>
<dbReference type="GO" id="GO:0003700">
    <property type="term" value="F:DNA-binding transcription factor activity"/>
    <property type="evidence" value="ECO:0007669"/>
    <property type="project" value="InterPro"/>
</dbReference>
<name>A0A4Q9GTK6_9MICO</name>